<dbReference type="NCBIfam" id="NF004855">
    <property type="entry name" value="PRK06208.1"/>
    <property type="match status" value="1"/>
</dbReference>
<dbReference type="Gene3D" id="3.40.225.10">
    <property type="entry name" value="Class II aldolase/adducin N-terminal domain"/>
    <property type="match status" value="1"/>
</dbReference>
<dbReference type="FunFam" id="3.40.225.10:FF:000009">
    <property type="entry name" value="Class II aldolase/adducin N-terminal"/>
    <property type="match status" value="1"/>
</dbReference>
<dbReference type="GO" id="GO:0051015">
    <property type="term" value="F:actin filament binding"/>
    <property type="evidence" value="ECO:0007669"/>
    <property type="project" value="TreeGrafter"/>
</dbReference>
<evidence type="ECO:0000256" key="1">
    <source>
        <dbReference type="ARBA" id="ARBA00037961"/>
    </source>
</evidence>
<dbReference type="GO" id="GO:0005856">
    <property type="term" value="C:cytoskeleton"/>
    <property type="evidence" value="ECO:0007669"/>
    <property type="project" value="TreeGrafter"/>
</dbReference>
<dbReference type="SUPFAM" id="SSF53639">
    <property type="entry name" value="AraD/HMP-PK domain-like"/>
    <property type="match status" value="1"/>
</dbReference>
<comment type="caution">
    <text evidence="3">The sequence shown here is derived from an EMBL/GenBank/DDBJ whole genome shotgun (WGS) entry which is preliminary data.</text>
</comment>
<dbReference type="InterPro" id="IPR051017">
    <property type="entry name" value="Aldolase-II_Adducin_sf"/>
</dbReference>
<dbReference type="Proteomes" id="UP000179627">
    <property type="component" value="Unassembled WGS sequence"/>
</dbReference>
<protein>
    <recommendedName>
        <fullName evidence="2">Class II aldolase/adducin N-terminal domain-containing protein</fullName>
    </recommendedName>
</protein>
<dbReference type="RefSeq" id="WP_071091672.1">
    <property type="nucleotide sequence ID" value="NZ_MBLM01000172.1"/>
</dbReference>
<dbReference type="EMBL" id="MBLM01000172">
    <property type="protein sequence ID" value="OHV28718.1"/>
    <property type="molecule type" value="Genomic_DNA"/>
</dbReference>
<evidence type="ECO:0000313" key="3">
    <source>
        <dbReference type="EMBL" id="OHV28718.1"/>
    </source>
</evidence>
<dbReference type="InterPro" id="IPR036409">
    <property type="entry name" value="Aldolase_II/adducin_N_sf"/>
</dbReference>
<feature type="domain" description="Class II aldolase/adducin N-terminal" evidence="2">
    <location>
        <begin position="37"/>
        <end position="217"/>
    </location>
</feature>
<dbReference type="OrthoDB" id="3729465at2"/>
<comment type="similarity">
    <text evidence="1">Belongs to the aldolase class II family.</text>
</comment>
<gene>
    <name evidence="3" type="ORF">CC117_30030</name>
</gene>
<evidence type="ECO:0000313" key="4">
    <source>
        <dbReference type="Proteomes" id="UP000179627"/>
    </source>
</evidence>
<dbReference type="Pfam" id="PF00596">
    <property type="entry name" value="Aldolase_II"/>
    <property type="match status" value="1"/>
</dbReference>
<dbReference type="PANTHER" id="PTHR10672:SF3">
    <property type="entry name" value="PROTEIN HU-LI TAI SHAO"/>
    <property type="match status" value="1"/>
</dbReference>
<proteinExistence type="inferred from homology"/>
<sequence>MTAAPLDGAIVSPATDGLWPRPEPTRTLEQERLHRKQRLAGAYRIFGELGYGEGLAGHITARDPEFTDHFWVNRFGADFRRISVSSLLLVNAEGAIVEGQPPLNTAAFAIHSEVHAARPEVVAAAHTHSTYGKALSVLGEPLYPITQDACAFHQDQAIFGDFTGVVFSTSEGRRIASALGPGKLVILANHGLLTVGTTVESAAYWFITAERAAQVQLLAQAAGRLRLLDDVTAERTARQVGGETLARWGFEALYQLVVKEQPDLLD</sequence>
<keyword evidence="4" id="KW-1185">Reference proteome</keyword>
<dbReference type="InterPro" id="IPR001303">
    <property type="entry name" value="Aldolase_II/adducin_N"/>
</dbReference>
<evidence type="ECO:0000259" key="2">
    <source>
        <dbReference type="SMART" id="SM01007"/>
    </source>
</evidence>
<organism evidence="3 4">
    <name type="scientific">Parafrankia colletiae</name>
    <dbReference type="NCBI Taxonomy" id="573497"/>
    <lineage>
        <taxon>Bacteria</taxon>
        <taxon>Bacillati</taxon>
        <taxon>Actinomycetota</taxon>
        <taxon>Actinomycetes</taxon>
        <taxon>Frankiales</taxon>
        <taxon>Frankiaceae</taxon>
        <taxon>Parafrankia</taxon>
    </lineage>
</organism>
<dbReference type="SMART" id="SM01007">
    <property type="entry name" value="Aldolase_II"/>
    <property type="match status" value="1"/>
</dbReference>
<name>A0A1S1Q1F0_9ACTN</name>
<dbReference type="PANTHER" id="PTHR10672">
    <property type="entry name" value="ADDUCIN"/>
    <property type="match status" value="1"/>
</dbReference>
<reference evidence="4" key="1">
    <citation type="submission" date="2016-07" db="EMBL/GenBank/DDBJ databases">
        <title>Sequence Frankia sp. strain CcI1.17.</title>
        <authorList>
            <person name="Ghodhbane-Gtari F."/>
            <person name="Swanson E."/>
            <person name="Gueddou A."/>
            <person name="Morris K."/>
            <person name="Hezbri K."/>
            <person name="Ktari A."/>
            <person name="Nouioui I."/>
            <person name="Abebe-Akele F."/>
            <person name="Simpson S."/>
            <person name="Thomas K."/>
            <person name="Gtari M."/>
            <person name="Tisa L.S."/>
            <person name="Hurst S."/>
        </authorList>
    </citation>
    <scope>NUCLEOTIDE SEQUENCE [LARGE SCALE GENOMIC DNA]</scope>
    <source>
        <strain evidence="4">Cc1.17</strain>
    </source>
</reference>
<dbReference type="AlphaFoldDB" id="A0A1S1Q1F0"/>
<accession>A0A1S1Q1F0</accession>